<evidence type="ECO:0000313" key="2">
    <source>
        <dbReference type="Proteomes" id="UP001597063"/>
    </source>
</evidence>
<dbReference type="EMBL" id="JBHTGP010000025">
    <property type="protein sequence ID" value="MFD0690975.1"/>
    <property type="molecule type" value="Genomic_DNA"/>
</dbReference>
<protein>
    <recommendedName>
        <fullName evidence="3">XRE family transcriptional regulator</fullName>
    </recommendedName>
</protein>
<gene>
    <name evidence="1" type="ORF">ACFQZM_41240</name>
</gene>
<comment type="caution">
    <text evidence="1">The sequence shown here is derived from an EMBL/GenBank/DDBJ whole genome shotgun (WGS) entry which is preliminary data.</text>
</comment>
<evidence type="ECO:0008006" key="3">
    <source>
        <dbReference type="Google" id="ProtNLM"/>
    </source>
</evidence>
<organism evidence="1 2">
    <name type="scientific">Actinomadura fibrosa</name>
    <dbReference type="NCBI Taxonomy" id="111802"/>
    <lineage>
        <taxon>Bacteria</taxon>
        <taxon>Bacillati</taxon>
        <taxon>Actinomycetota</taxon>
        <taxon>Actinomycetes</taxon>
        <taxon>Streptosporangiales</taxon>
        <taxon>Thermomonosporaceae</taxon>
        <taxon>Actinomadura</taxon>
    </lineage>
</organism>
<dbReference type="RefSeq" id="WP_131758035.1">
    <property type="nucleotide sequence ID" value="NZ_CAACUY010000042.1"/>
</dbReference>
<sequence length="425" mass="46472">MAVSTADSKVIGARLRAEREAPPRWSRPALARLLRDAADPRDRERMPHVASLTDQIKQWENGRWIPEPRYRALYAKVTGRSQSELFGGEPPDARTSGDDAVALADWLQQSNIGDGTIDYLQTAVRRLAFGYARRPPLDVMREARELQTRINRILRSGRQRIAQTQALLATSAELFALVNLLAGDVGRYGLADAYGYAAWTCAHEADSDAARALVLCAQSKTARWEGRIQQAADLAHRGFELAPVDGRGRVLLAVSEATALQLRGDIDSATGALELAHRAQDQNPTADALADAWSCPRPRQATYALQVGLGAGDPGRVLRSVQDADEAWADGAPWVYGTWAQVRIGAALAHVMRGDPEGAAAELDEVFDLGSEFRVVTITGRLAELSRRLRHSRYDGDPRAADLRDQIRAFQAGSLDRNVATLEAL</sequence>
<proteinExistence type="predicted"/>
<evidence type="ECO:0000313" key="1">
    <source>
        <dbReference type="EMBL" id="MFD0690975.1"/>
    </source>
</evidence>
<accession>A0ABW2Y2A0</accession>
<reference evidence="2" key="1">
    <citation type="journal article" date="2019" name="Int. J. Syst. Evol. Microbiol.">
        <title>The Global Catalogue of Microorganisms (GCM) 10K type strain sequencing project: providing services to taxonomists for standard genome sequencing and annotation.</title>
        <authorList>
            <consortium name="The Broad Institute Genomics Platform"/>
            <consortium name="The Broad Institute Genome Sequencing Center for Infectious Disease"/>
            <person name="Wu L."/>
            <person name="Ma J."/>
        </authorList>
    </citation>
    <scope>NUCLEOTIDE SEQUENCE [LARGE SCALE GENOMIC DNA]</scope>
    <source>
        <strain evidence="2">JCM 9371</strain>
    </source>
</reference>
<dbReference type="Proteomes" id="UP001597063">
    <property type="component" value="Unassembled WGS sequence"/>
</dbReference>
<keyword evidence="2" id="KW-1185">Reference proteome</keyword>
<name>A0ABW2Y2A0_9ACTN</name>